<dbReference type="Pfam" id="PF00067">
    <property type="entry name" value="p450"/>
    <property type="match status" value="1"/>
</dbReference>
<comment type="cofactor">
    <cofactor evidence="1">
        <name>heme</name>
        <dbReference type="ChEBI" id="CHEBI:30413"/>
    </cofactor>
</comment>
<sequence length="511" mass="57942">MALLECLPHLSLGTLAWLLVAYWATWGIYCCTLHPLARVPGPLWPALSRTWLMYRIFRGDLEVVERRLHNHYGPLVRIAPNEVSSSDPAAIPTIYRTQGPLEKSDYYPTFRLQGISKHADLFSDTDEVHHAKYRRIVSPAYQLSSVLKSEDAIDDCTSLFVRRLREFAVDKKTVDLGLWLEMYAYDVIGRLLYGHNFGFLEQKTDANGYIDSIERSLPLLVFAAVGPKYLRTPILIAGIFIPGILPALKALDKLKEQACVLVERRKKAFQEDGPKESDIMNQLFKIIQERGSEVDFSDKEVIVESWVGLFAGADSVAIELRAIFYYLMKHPHAMARVIAEIREADMNNRLSSPVRYSESVTHLPYTGAVIKEASRIFPSFSIHLPRLAPTEGLELSGYHIPAGYRAGINAAVVQRDALVFGLDANEFKPERWLESADRNFAMEKGMLIFGAGTRTCSGKHIAQAEMYKLVPEILRHFNLEMAHDRPWTLRNSAFVKQKDILIHLTLRLDGE</sequence>
<keyword evidence="1" id="KW-0479">Metal-binding</keyword>
<dbReference type="GO" id="GO:0004497">
    <property type="term" value="F:monooxygenase activity"/>
    <property type="evidence" value="ECO:0007669"/>
    <property type="project" value="InterPro"/>
</dbReference>
<keyword evidence="4" id="KW-1185">Reference proteome</keyword>
<dbReference type="SUPFAM" id="SSF48264">
    <property type="entry name" value="Cytochrome P450"/>
    <property type="match status" value="1"/>
</dbReference>
<keyword evidence="1" id="KW-0408">Iron</keyword>
<dbReference type="InterPro" id="IPR001128">
    <property type="entry name" value="Cyt_P450"/>
</dbReference>
<gene>
    <name evidence="3" type="ORF">BDV96DRAFT_524515</name>
</gene>
<protein>
    <submittedName>
        <fullName evidence="3">Cytochrome P450 oxidoreductase</fullName>
    </submittedName>
</protein>
<reference evidence="3" key="1">
    <citation type="journal article" date="2020" name="Stud. Mycol.">
        <title>101 Dothideomycetes genomes: a test case for predicting lifestyles and emergence of pathogens.</title>
        <authorList>
            <person name="Haridas S."/>
            <person name="Albert R."/>
            <person name="Binder M."/>
            <person name="Bloem J."/>
            <person name="Labutti K."/>
            <person name="Salamov A."/>
            <person name="Andreopoulos B."/>
            <person name="Baker S."/>
            <person name="Barry K."/>
            <person name="Bills G."/>
            <person name="Bluhm B."/>
            <person name="Cannon C."/>
            <person name="Castanera R."/>
            <person name="Culley D."/>
            <person name="Daum C."/>
            <person name="Ezra D."/>
            <person name="Gonzalez J."/>
            <person name="Henrissat B."/>
            <person name="Kuo A."/>
            <person name="Liang C."/>
            <person name="Lipzen A."/>
            <person name="Lutzoni F."/>
            <person name="Magnuson J."/>
            <person name="Mondo S."/>
            <person name="Nolan M."/>
            <person name="Ohm R."/>
            <person name="Pangilinan J."/>
            <person name="Park H.-J."/>
            <person name="Ramirez L."/>
            <person name="Alfaro M."/>
            <person name="Sun H."/>
            <person name="Tritt A."/>
            <person name="Yoshinaga Y."/>
            <person name="Zwiers L.-H."/>
            <person name="Turgeon B."/>
            <person name="Goodwin S."/>
            <person name="Spatafora J."/>
            <person name="Crous P."/>
            <person name="Grigoriev I."/>
        </authorList>
    </citation>
    <scope>NUCLEOTIDE SEQUENCE</scope>
    <source>
        <strain evidence="3">CBS 627.86</strain>
    </source>
</reference>
<dbReference type="Proteomes" id="UP000799770">
    <property type="component" value="Unassembled WGS sequence"/>
</dbReference>
<dbReference type="EMBL" id="ML977329">
    <property type="protein sequence ID" value="KAF2113156.1"/>
    <property type="molecule type" value="Genomic_DNA"/>
</dbReference>
<evidence type="ECO:0000313" key="3">
    <source>
        <dbReference type="EMBL" id="KAF2113156.1"/>
    </source>
</evidence>
<feature type="binding site" description="axial binding residue" evidence="1">
    <location>
        <position position="456"/>
    </location>
    <ligand>
        <name>heme</name>
        <dbReference type="ChEBI" id="CHEBI:30413"/>
    </ligand>
    <ligandPart>
        <name>Fe</name>
        <dbReference type="ChEBI" id="CHEBI:18248"/>
    </ligandPart>
</feature>
<dbReference type="Gene3D" id="1.10.630.10">
    <property type="entry name" value="Cytochrome P450"/>
    <property type="match status" value="1"/>
</dbReference>
<dbReference type="InterPro" id="IPR036396">
    <property type="entry name" value="Cyt_P450_sf"/>
</dbReference>
<dbReference type="PANTHER" id="PTHR24305">
    <property type="entry name" value="CYTOCHROME P450"/>
    <property type="match status" value="1"/>
</dbReference>
<proteinExistence type="predicted"/>
<keyword evidence="2" id="KW-0812">Transmembrane</keyword>
<dbReference type="GO" id="GO:0016705">
    <property type="term" value="F:oxidoreductase activity, acting on paired donors, with incorporation or reduction of molecular oxygen"/>
    <property type="evidence" value="ECO:0007669"/>
    <property type="project" value="InterPro"/>
</dbReference>
<name>A0A6A5Z261_9PLEO</name>
<dbReference type="GO" id="GO:0020037">
    <property type="term" value="F:heme binding"/>
    <property type="evidence" value="ECO:0007669"/>
    <property type="project" value="InterPro"/>
</dbReference>
<dbReference type="PANTHER" id="PTHR24305:SF229">
    <property type="entry name" value="P450, PUTATIVE (EUROFUNG)-RELATED"/>
    <property type="match status" value="1"/>
</dbReference>
<evidence type="ECO:0000256" key="1">
    <source>
        <dbReference type="PIRSR" id="PIRSR602401-1"/>
    </source>
</evidence>
<dbReference type="CDD" id="cd11060">
    <property type="entry name" value="CYP57A1-like"/>
    <property type="match status" value="1"/>
</dbReference>
<evidence type="ECO:0000313" key="4">
    <source>
        <dbReference type="Proteomes" id="UP000799770"/>
    </source>
</evidence>
<evidence type="ECO:0000256" key="2">
    <source>
        <dbReference type="SAM" id="Phobius"/>
    </source>
</evidence>
<dbReference type="InterPro" id="IPR050121">
    <property type="entry name" value="Cytochrome_P450_monoxygenase"/>
</dbReference>
<dbReference type="OrthoDB" id="3934656at2759"/>
<dbReference type="PRINTS" id="PR00463">
    <property type="entry name" value="EP450I"/>
</dbReference>
<keyword evidence="2" id="KW-1133">Transmembrane helix</keyword>
<dbReference type="AlphaFoldDB" id="A0A6A5Z261"/>
<dbReference type="PRINTS" id="PR00385">
    <property type="entry name" value="P450"/>
</dbReference>
<dbReference type="GO" id="GO:0005506">
    <property type="term" value="F:iron ion binding"/>
    <property type="evidence" value="ECO:0007669"/>
    <property type="project" value="InterPro"/>
</dbReference>
<accession>A0A6A5Z261</accession>
<organism evidence="3 4">
    <name type="scientific">Lophiotrema nucula</name>
    <dbReference type="NCBI Taxonomy" id="690887"/>
    <lineage>
        <taxon>Eukaryota</taxon>
        <taxon>Fungi</taxon>
        <taxon>Dikarya</taxon>
        <taxon>Ascomycota</taxon>
        <taxon>Pezizomycotina</taxon>
        <taxon>Dothideomycetes</taxon>
        <taxon>Pleosporomycetidae</taxon>
        <taxon>Pleosporales</taxon>
        <taxon>Lophiotremataceae</taxon>
        <taxon>Lophiotrema</taxon>
    </lineage>
</organism>
<feature type="transmembrane region" description="Helical" evidence="2">
    <location>
        <begin position="12"/>
        <end position="29"/>
    </location>
</feature>
<keyword evidence="1" id="KW-0349">Heme</keyword>
<dbReference type="InterPro" id="IPR002401">
    <property type="entry name" value="Cyt_P450_E_grp-I"/>
</dbReference>
<keyword evidence="2" id="KW-0472">Membrane</keyword>